<evidence type="ECO:0000256" key="1">
    <source>
        <dbReference type="SAM" id="Phobius"/>
    </source>
</evidence>
<keyword evidence="1" id="KW-1133">Transmembrane helix</keyword>
<keyword evidence="3" id="KW-1185">Reference proteome</keyword>
<proteinExistence type="predicted"/>
<feature type="transmembrane region" description="Helical" evidence="1">
    <location>
        <begin position="21"/>
        <end position="43"/>
    </location>
</feature>
<dbReference type="Proteomes" id="UP001604277">
    <property type="component" value="Unassembled WGS sequence"/>
</dbReference>
<dbReference type="AlphaFoldDB" id="A0ABD1P4C9"/>
<protein>
    <submittedName>
        <fullName evidence="2">Uncharacterized protein</fullName>
    </submittedName>
</protein>
<keyword evidence="1" id="KW-0472">Membrane</keyword>
<accession>A0ABD1P4C9</accession>
<organism evidence="2 3">
    <name type="scientific">Forsythia ovata</name>
    <dbReference type="NCBI Taxonomy" id="205694"/>
    <lineage>
        <taxon>Eukaryota</taxon>
        <taxon>Viridiplantae</taxon>
        <taxon>Streptophyta</taxon>
        <taxon>Embryophyta</taxon>
        <taxon>Tracheophyta</taxon>
        <taxon>Spermatophyta</taxon>
        <taxon>Magnoliopsida</taxon>
        <taxon>eudicotyledons</taxon>
        <taxon>Gunneridae</taxon>
        <taxon>Pentapetalae</taxon>
        <taxon>asterids</taxon>
        <taxon>lamiids</taxon>
        <taxon>Lamiales</taxon>
        <taxon>Oleaceae</taxon>
        <taxon>Forsythieae</taxon>
        <taxon>Forsythia</taxon>
    </lineage>
</organism>
<name>A0ABD1P4C9_9LAMI</name>
<keyword evidence="1" id="KW-0812">Transmembrane</keyword>
<evidence type="ECO:0000313" key="3">
    <source>
        <dbReference type="Proteomes" id="UP001604277"/>
    </source>
</evidence>
<sequence>MSPAHSRGANRRSTSCRLEPLLILFVTQSLTLSLLDFTIVDLLGNHRNDNARQEKKNLKGLKYGGQLLRSSIYFKESFRTDVGKERDNVGFTVFLVLLDSGYCLCEDEERVSALVKRDRERIAGVVWCGALVGIRQDVDTLTGVRQGGGWRWLSGFWVRGEDTNAQKCRERVSV</sequence>
<evidence type="ECO:0000313" key="2">
    <source>
        <dbReference type="EMBL" id="KAL2458732.1"/>
    </source>
</evidence>
<reference evidence="3" key="1">
    <citation type="submission" date="2024-07" db="EMBL/GenBank/DDBJ databases">
        <title>Two chromosome-level genome assemblies of Korean endemic species Abeliophyllum distichum and Forsythia ovata (Oleaceae).</title>
        <authorList>
            <person name="Jang H."/>
        </authorList>
    </citation>
    <scope>NUCLEOTIDE SEQUENCE [LARGE SCALE GENOMIC DNA]</scope>
</reference>
<dbReference type="EMBL" id="JBFOLJ010000027">
    <property type="protein sequence ID" value="KAL2458732.1"/>
    <property type="molecule type" value="Genomic_DNA"/>
</dbReference>
<gene>
    <name evidence="2" type="ORF">Fot_55521</name>
</gene>
<comment type="caution">
    <text evidence="2">The sequence shown here is derived from an EMBL/GenBank/DDBJ whole genome shotgun (WGS) entry which is preliminary data.</text>
</comment>